<organism evidence="2 3">
    <name type="scientific">Massilia consociata</name>
    <dbReference type="NCBI Taxonomy" id="760117"/>
    <lineage>
        <taxon>Bacteria</taxon>
        <taxon>Pseudomonadati</taxon>
        <taxon>Pseudomonadota</taxon>
        <taxon>Betaproteobacteria</taxon>
        <taxon>Burkholderiales</taxon>
        <taxon>Oxalobacteraceae</taxon>
        <taxon>Telluria group</taxon>
        <taxon>Massilia</taxon>
    </lineage>
</organism>
<keyword evidence="3" id="KW-1185">Reference proteome</keyword>
<dbReference type="Pfam" id="PF09995">
    <property type="entry name" value="MPAB_Lcp_cat"/>
    <property type="match status" value="1"/>
</dbReference>
<gene>
    <name evidence="2" type="ORF">ACFFJK_09660</name>
</gene>
<keyword evidence="2" id="KW-0560">Oxidoreductase</keyword>
<dbReference type="InterPro" id="IPR018713">
    <property type="entry name" value="MPAB/Lcp_cat_dom"/>
</dbReference>
<dbReference type="InterPro" id="IPR037473">
    <property type="entry name" value="Lcp-like"/>
</dbReference>
<feature type="domain" description="ER-bound oxygenase mpaB/mpaB'/Rubber oxygenase catalytic" evidence="1">
    <location>
        <begin position="136"/>
        <end position="371"/>
    </location>
</feature>
<reference evidence="2 3" key="1">
    <citation type="submission" date="2024-09" db="EMBL/GenBank/DDBJ databases">
        <authorList>
            <person name="Sun Q."/>
            <person name="Mori K."/>
        </authorList>
    </citation>
    <scope>NUCLEOTIDE SEQUENCE [LARGE SCALE GENOMIC DNA]</scope>
    <source>
        <strain evidence="2 3">CCM 7792</strain>
    </source>
</reference>
<dbReference type="EMBL" id="JBHLWP010000009">
    <property type="protein sequence ID" value="MFC0252155.1"/>
    <property type="molecule type" value="Genomic_DNA"/>
</dbReference>
<sequence length="457" mass="49276">MNRDAIHPQLPSLRADPAADDTVARILGGACGPHALAERIAAVNREIVRWETNGGLRSWQAGADTDPRIATALQDYLAQCRSLPGWADPMKMARAEALFMDMSMLSCTLLFCASLPECYVLPDLSAVLHAAGQLEQHTDYRIRSTAAMIFPVMLRGGLGTPEGGGVAQALKVRLIHATIRHLVLRGAPPAAGAGLAPAALPPLAPAGGGMYHALYAHGWDSTRDGLPCNQEELAYTLLTFSYVFLRGLRRLGLGLPRADEEAYLHAWNVLGHVLGIEHGLMAWTMEDAEARFAGIQARGRARGRRPDPRPALAAALMRTMEEQIPVRLLKPFPVLLTRLLCGPAASADLGLTARVALVPRLLFAGGFAAIRAFDTAVRLFVPGFAISRMLTRVAGYRLVTRFLLDQTRPLRLPDALLGQVDDAARAWRHDPQAPRWLNGIEARLAGHPAGPAAGHNA</sequence>
<dbReference type="Proteomes" id="UP001589773">
    <property type="component" value="Unassembled WGS sequence"/>
</dbReference>
<accession>A0ABV6FGH3</accession>
<dbReference type="GO" id="GO:0016491">
    <property type="term" value="F:oxidoreductase activity"/>
    <property type="evidence" value="ECO:0007669"/>
    <property type="project" value="UniProtKB-KW"/>
</dbReference>
<evidence type="ECO:0000313" key="2">
    <source>
        <dbReference type="EMBL" id="MFC0252155.1"/>
    </source>
</evidence>
<protein>
    <submittedName>
        <fullName evidence="2">Oxygenase MpaB family protein</fullName>
        <ecNumber evidence="2">1.-.-.-</ecNumber>
    </submittedName>
</protein>
<dbReference type="RefSeq" id="WP_379678904.1">
    <property type="nucleotide sequence ID" value="NZ_JBHLWP010000009.1"/>
</dbReference>
<dbReference type="EC" id="1.-.-.-" evidence="2"/>
<dbReference type="PANTHER" id="PTHR37539">
    <property type="entry name" value="SECRETED PROTEIN-RELATED"/>
    <property type="match status" value="1"/>
</dbReference>
<evidence type="ECO:0000313" key="3">
    <source>
        <dbReference type="Proteomes" id="UP001589773"/>
    </source>
</evidence>
<proteinExistence type="predicted"/>
<evidence type="ECO:0000259" key="1">
    <source>
        <dbReference type="Pfam" id="PF09995"/>
    </source>
</evidence>
<name>A0ABV6FGH3_9BURK</name>
<comment type="caution">
    <text evidence="2">The sequence shown here is derived from an EMBL/GenBank/DDBJ whole genome shotgun (WGS) entry which is preliminary data.</text>
</comment>
<dbReference type="PANTHER" id="PTHR37539:SF1">
    <property type="entry name" value="ER-BOUND OXYGENASE MPAB_MPAB'_RUBBER OXYGENASE CATALYTIC DOMAIN-CONTAINING PROTEIN"/>
    <property type="match status" value="1"/>
</dbReference>